<dbReference type="PANTHER" id="PTHR47260:SF1">
    <property type="entry name" value="UPF0644 PROTEIN PB2B4.06"/>
    <property type="match status" value="1"/>
</dbReference>
<keyword evidence="4" id="KW-1185">Reference proteome</keyword>
<feature type="compositionally biased region" description="Polar residues" evidence="1">
    <location>
        <begin position="53"/>
        <end position="71"/>
    </location>
</feature>
<proteinExistence type="predicted"/>
<dbReference type="Proteomes" id="UP000827284">
    <property type="component" value="Unassembled WGS sequence"/>
</dbReference>
<reference evidence="3" key="1">
    <citation type="submission" date="2021-11" db="EMBL/GenBank/DDBJ databases">
        <authorList>
            <person name="Herlambang A."/>
            <person name="Guo Y."/>
            <person name="Takashima Y."/>
            <person name="Nishizawa T."/>
        </authorList>
    </citation>
    <scope>NUCLEOTIDE SEQUENCE</scope>
    <source>
        <strain evidence="3">E1425</strain>
    </source>
</reference>
<name>A0A9P3HIF6_9FUNG</name>
<organism evidence="3 4">
    <name type="scientific">Entomortierella parvispora</name>
    <dbReference type="NCBI Taxonomy" id="205924"/>
    <lineage>
        <taxon>Eukaryota</taxon>
        <taxon>Fungi</taxon>
        <taxon>Fungi incertae sedis</taxon>
        <taxon>Mucoromycota</taxon>
        <taxon>Mortierellomycotina</taxon>
        <taxon>Mortierellomycetes</taxon>
        <taxon>Mortierellales</taxon>
        <taxon>Mortierellaceae</taxon>
        <taxon>Entomortierella</taxon>
    </lineage>
</organism>
<feature type="region of interest" description="Disordered" evidence="1">
    <location>
        <begin position="118"/>
        <end position="140"/>
    </location>
</feature>
<reference evidence="3" key="2">
    <citation type="journal article" date="2022" name="Microbiol. Resour. Announc.">
        <title>Whole-Genome Sequence of Entomortierella parvispora E1425, a Mucoromycotan Fungus Associated with Burkholderiaceae-Related Endosymbiotic Bacteria.</title>
        <authorList>
            <person name="Herlambang A."/>
            <person name="Guo Y."/>
            <person name="Takashima Y."/>
            <person name="Narisawa K."/>
            <person name="Ohta H."/>
            <person name="Nishizawa T."/>
        </authorList>
    </citation>
    <scope>NUCLEOTIDE SEQUENCE</scope>
    <source>
        <strain evidence="3">E1425</strain>
    </source>
</reference>
<evidence type="ECO:0000259" key="2">
    <source>
        <dbReference type="Pfam" id="PF03061"/>
    </source>
</evidence>
<evidence type="ECO:0000313" key="3">
    <source>
        <dbReference type="EMBL" id="GJJ76892.1"/>
    </source>
</evidence>
<dbReference type="AlphaFoldDB" id="A0A9P3HIF6"/>
<sequence>MLKTVPSQPLNRVARCLVVSARSRSTTPLQHPRRSGLYSTSSHNASTTNTVSPPSHQSGGDPSSPPTATGGSFSRWIQRFTLMSTSAAFGAFAYSKMDPASMGGFSTMPVGKMQPTILGTEAPDQPFPSSNNKPTPEKAEELKRSVVLQREMMELDLVHEYKVKVKDGEWKEADPYWYLTKVTEPHHLTAGTLRGENMLSVHPLKFERKDKKAIVLFMHLGRSLCGHDRIIHGGLLATLLDEATGMVALPNLPYHIGFTANLNVNYRKPVKADQFVMVKAEFENIEGRKGYTIASIHDLHGNTLVECSALYISPKNPIGMVANYVKNSLGLNGSS</sequence>
<accession>A0A9P3HIF6</accession>
<feature type="compositionally biased region" description="Low complexity" evidence="1">
    <location>
        <begin position="39"/>
        <end position="52"/>
    </location>
</feature>
<dbReference type="InterPro" id="IPR006683">
    <property type="entry name" value="Thioestr_dom"/>
</dbReference>
<feature type="domain" description="Thioesterase" evidence="2">
    <location>
        <begin position="230"/>
        <end position="301"/>
    </location>
</feature>
<dbReference type="InterPro" id="IPR029069">
    <property type="entry name" value="HotDog_dom_sf"/>
</dbReference>
<protein>
    <recommendedName>
        <fullName evidence="2">Thioesterase domain-containing protein</fullName>
    </recommendedName>
</protein>
<dbReference type="Gene3D" id="3.10.129.10">
    <property type="entry name" value="Hotdog Thioesterase"/>
    <property type="match status" value="1"/>
</dbReference>
<dbReference type="OrthoDB" id="506431at2759"/>
<comment type="caution">
    <text evidence="3">The sequence shown here is derived from an EMBL/GenBank/DDBJ whole genome shotgun (WGS) entry which is preliminary data.</text>
</comment>
<dbReference type="EMBL" id="BQFW01000013">
    <property type="protein sequence ID" value="GJJ76892.1"/>
    <property type="molecule type" value="Genomic_DNA"/>
</dbReference>
<dbReference type="CDD" id="cd03443">
    <property type="entry name" value="PaaI_thioesterase"/>
    <property type="match status" value="1"/>
</dbReference>
<dbReference type="SUPFAM" id="SSF54637">
    <property type="entry name" value="Thioesterase/thiol ester dehydrase-isomerase"/>
    <property type="match status" value="1"/>
</dbReference>
<evidence type="ECO:0000313" key="4">
    <source>
        <dbReference type="Proteomes" id="UP000827284"/>
    </source>
</evidence>
<evidence type="ECO:0000256" key="1">
    <source>
        <dbReference type="SAM" id="MobiDB-lite"/>
    </source>
</evidence>
<gene>
    <name evidence="3" type="ORF">EMPS_09251</name>
</gene>
<dbReference type="Pfam" id="PF03061">
    <property type="entry name" value="4HBT"/>
    <property type="match status" value="1"/>
</dbReference>
<feature type="region of interest" description="Disordered" evidence="1">
    <location>
        <begin position="23"/>
        <end position="71"/>
    </location>
</feature>
<dbReference type="PANTHER" id="PTHR47260">
    <property type="entry name" value="UPF0644 PROTEIN PB2B4.06"/>
    <property type="match status" value="1"/>
</dbReference>
<dbReference type="InterPro" id="IPR052061">
    <property type="entry name" value="PTE-AB_protein"/>
</dbReference>